<sequence length="711" mass="79833">MDNVDYKILILGGGAVVREYYIPALKHLNLLDSITIIEPDPKASKLLKSEDISVIELKYETFFEQNTDEYNFAIITLPNYLHEDAIRNCTKNHITVLCEKPLSLSSKSCELIGKYQAESNVQVFTGMVRRFMPSFKALKNSLELVGKITEVNVEDGNPFAWVADTYAFFDPKNGGVLADMGVHYLDLLYHLLGELSPVSYKDDAHGGVEANCQYTLKTSNNIPISLKLSRTHTLKNTFEVIGTKGKLWIEKDQFASCYFEGNDQTTHQIKLNNAFSDDKLNYIFESCFVEQLTNLVEKKETELVNIKEATAVVRLIEFAYENRPLAEVRKSEDSYLVTGGTGFIGSALIERLWSEGKTNILAPVRSYKNCAPIARFKIGLPRLNLLDYTEVKESLKDKKYVIHLAYSTDGGNAYEMNVTATQNIVKAACEQGAEAVVILSTMNVYGFPSGVVTENSPQNSAGGNYGKTKKIMQKWCLDFAKTQHKTRIIVLNPTCVYGPNGKTYTTLPRTLADGNRFCWIEEGQGLANVVYIDNLLDAIEKALSVKAAHGQNFIITDGALTWKDFFTPLLGKKAETIPSLKTSDLLNATFNEKTSTKQILRYLLSNFEFVSLINAHPFLGSVKKSLFSKIPSFRGKLDDQRQIVWSALSQDMLTTNTEEKFNPPTWLNELFGLTRSRFSSKKANEILEWKSKISIDVGLKNTKAWLEDSLN</sequence>
<name>A0A1I2VVJ3_9SPHI</name>
<dbReference type="RefSeq" id="WP_090992794.1">
    <property type="nucleotide sequence ID" value="NZ_FOPP01000003.1"/>
</dbReference>
<dbReference type="Pfam" id="PF22725">
    <property type="entry name" value="GFO_IDH_MocA_C3"/>
    <property type="match status" value="1"/>
</dbReference>
<dbReference type="EMBL" id="FOPP01000003">
    <property type="protein sequence ID" value="SFG93103.1"/>
    <property type="molecule type" value="Genomic_DNA"/>
</dbReference>
<dbReference type="SUPFAM" id="SSF55347">
    <property type="entry name" value="Glyceraldehyde-3-phosphate dehydrogenase-like, C-terminal domain"/>
    <property type="match status" value="1"/>
</dbReference>
<dbReference type="OrthoDB" id="9815825at2"/>
<gene>
    <name evidence="4" type="ORF">SAMN04489864_103290</name>
</gene>
<evidence type="ECO:0000259" key="1">
    <source>
        <dbReference type="Pfam" id="PF01370"/>
    </source>
</evidence>
<evidence type="ECO:0000313" key="5">
    <source>
        <dbReference type="Proteomes" id="UP000199666"/>
    </source>
</evidence>
<dbReference type="Gene3D" id="3.40.50.720">
    <property type="entry name" value="NAD(P)-binding Rossmann-like Domain"/>
    <property type="match status" value="2"/>
</dbReference>
<dbReference type="CDD" id="cd08946">
    <property type="entry name" value="SDR_e"/>
    <property type="match status" value="1"/>
</dbReference>
<dbReference type="Gene3D" id="3.30.360.10">
    <property type="entry name" value="Dihydrodipicolinate Reductase, domain 2"/>
    <property type="match status" value="1"/>
</dbReference>
<dbReference type="Pfam" id="PF01370">
    <property type="entry name" value="Epimerase"/>
    <property type="match status" value="1"/>
</dbReference>
<evidence type="ECO:0000259" key="3">
    <source>
        <dbReference type="Pfam" id="PF22725"/>
    </source>
</evidence>
<accession>A0A1I2VVJ3</accession>
<dbReference type="Pfam" id="PF01408">
    <property type="entry name" value="GFO_IDH_MocA"/>
    <property type="match status" value="1"/>
</dbReference>
<feature type="domain" description="GFO/IDH/MocA-like oxidoreductase" evidence="3">
    <location>
        <begin position="145"/>
        <end position="247"/>
    </location>
</feature>
<dbReference type="InterPro" id="IPR000683">
    <property type="entry name" value="Gfo/Idh/MocA-like_OxRdtase_N"/>
</dbReference>
<organism evidence="4 5">
    <name type="scientific">Pedobacter insulae</name>
    <dbReference type="NCBI Taxonomy" id="414048"/>
    <lineage>
        <taxon>Bacteria</taxon>
        <taxon>Pseudomonadati</taxon>
        <taxon>Bacteroidota</taxon>
        <taxon>Sphingobacteriia</taxon>
        <taxon>Sphingobacteriales</taxon>
        <taxon>Sphingobacteriaceae</taxon>
        <taxon>Pedobacter</taxon>
    </lineage>
</organism>
<feature type="domain" description="NAD-dependent epimerase/dehydratase" evidence="1">
    <location>
        <begin position="336"/>
        <end position="552"/>
    </location>
</feature>
<dbReference type="InterPro" id="IPR055170">
    <property type="entry name" value="GFO_IDH_MocA-like_dom"/>
</dbReference>
<dbReference type="InterPro" id="IPR051450">
    <property type="entry name" value="Gfo/Idh/MocA_Oxidoreductases"/>
</dbReference>
<dbReference type="GO" id="GO:0000166">
    <property type="term" value="F:nucleotide binding"/>
    <property type="evidence" value="ECO:0007669"/>
    <property type="project" value="InterPro"/>
</dbReference>
<evidence type="ECO:0000313" key="4">
    <source>
        <dbReference type="EMBL" id="SFG93103.1"/>
    </source>
</evidence>
<feature type="domain" description="Gfo/Idh/MocA-like oxidoreductase N-terminal" evidence="2">
    <location>
        <begin position="7"/>
        <end position="126"/>
    </location>
</feature>
<dbReference type="InterPro" id="IPR001509">
    <property type="entry name" value="Epimerase_deHydtase"/>
</dbReference>
<reference evidence="4 5" key="1">
    <citation type="submission" date="2016-10" db="EMBL/GenBank/DDBJ databases">
        <authorList>
            <person name="de Groot N.N."/>
        </authorList>
    </citation>
    <scope>NUCLEOTIDE SEQUENCE [LARGE SCALE GENOMIC DNA]</scope>
    <source>
        <strain evidence="4 5">DSM 18684</strain>
    </source>
</reference>
<dbReference type="PANTHER" id="PTHR43377:SF1">
    <property type="entry name" value="BILIVERDIN REDUCTASE A"/>
    <property type="match status" value="1"/>
</dbReference>
<proteinExistence type="predicted"/>
<dbReference type="PANTHER" id="PTHR43377">
    <property type="entry name" value="BILIVERDIN REDUCTASE A"/>
    <property type="match status" value="1"/>
</dbReference>
<dbReference type="STRING" id="414048.SAMN04489864_103290"/>
<dbReference type="AlphaFoldDB" id="A0A1I2VVJ3"/>
<evidence type="ECO:0000259" key="2">
    <source>
        <dbReference type="Pfam" id="PF01408"/>
    </source>
</evidence>
<dbReference type="Proteomes" id="UP000199666">
    <property type="component" value="Unassembled WGS sequence"/>
</dbReference>
<keyword evidence="5" id="KW-1185">Reference proteome</keyword>
<protein>
    <submittedName>
        <fullName evidence="4">Predicted dehydrogenase</fullName>
    </submittedName>
</protein>
<dbReference type="SUPFAM" id="SSF51735">
    <property type="entry name" value="NAD(P)-binding Rossmann-fold domains"/>
    <property type="match status" value="2"/>
</dbReference>
<dbReference type="InterPro" id="IPR036291">
    <property type="entry name" value="NAD(P)-bd_dom_sf"/>
</dbReference>